<reference evidence="2 3" key="1">
    <citation type="submission" date="2019-03" db="EMBL/GenBank/DDBJ databases">
        <title>Sequencing the genomes of 1000 actinobacteria strains.</title>
        <authorList>
            <person name="Klenk H.-P."/>
        </authorList>
    </citation>
    <scope>NUCLEOTIDE SEQUENCE [LARGE SCALE GENOMIC DNA]</scope>
    <source>
        <strain evidence="2 3">DSM 18936</strain>
    </source>
</reference>
<evidence type="ECO:0008006" key="4">
    <source>
        <dbReference type="Google" id="ProtNLM"/>
    </source>
</evidence>
<protein>
    <recommendedName>
        <fullName evidence="4">Toxin HicA</fullName>
    </recommendedName>
</protein>
<dbReference type="EMBL" id="SOAU01000001">
    <property type="protein sequence ID" value="TDT16638.1"/>
    <property type="molecule type" value="Genomic_DNA"/>
</dbReference>
<evidence type="ECO:0000256" key="1">
    <source>
        <dbReference type="SAM" id="MobiDB-lite"/>
    </source>
</evidence>
<dbReference type="Proteomes" id="UP000294558">
    <property type="component" value="Unassembled WGS sequence"/>
</dbReference>
<sequence>MHVVARIDKTVAAMRNAPQNISYNDLHSVCVHFFGEPRQSGTSHAVFKTPWPGDPRVNIQKSKGGKAKPYQVRQVLKAIDKLNEEQT</sequence>
<gene>
    <name evidence="2" type="ORF">BDK89_2230</name>
</gene>
<evidence type="ECO:0000313" key="3">
    <source>
        <dbReference type="Proteomes" id="UP000294558"/>
    </source>
</evidence>
<comment type="caution">
    <text evidence="2">The sequence shown here is derived from an EMBL/GenBank/DDBJ whole genome shotgun (WGS) entry which is preliminary data.</text>
</comment>
<accession>A0A4V3EJ26</accession>
<name>A0A4V3EJ26_9ACTN</name>
<evidence type="ECO:0000313" key="2">
    <source>
        <dbReference type="EMBL" id="TDT16638.1"/>
    </source>
</evidence>
<keyword evidence="3" id="KW-1185">Reference proteome</keyword>
<dbReference type="OrthoDB" id="308644at2"/>
<organism evidence="2 3">
    <name type="scientific">Ilumatobacter fluminis</name>
    <dbReference type="NCBI Taxonomy" id="467091"/>
    <lineage>
        <taxon>Bacteria</taxon>
        <taxon>Bacillati</taxon>
        <taxon>Actinomycetota</taxon>
        <taxon>Acidimicrobiia</taxon>
        <taxon>Acidimicrobiales</taxon>
        <taxon>Ilumatobacteraceae</taxon>
        <taxon>Ilumatobacter</taxon>
    </lineage>
</organism>
<feature type="region of interest" description="Disordered" evidence="1">
    <location>
        <begin position="39"/>
        <end position="66"/>
    </location>
</feature>
<proteinExistence type="predicted"/>
<dbReference type="AlphaFoldDB" id="A0A4V3EJ26"/>